<dbReference type="GO" id="GO:0016285">
    <property type="term" value="F:alanyl aminopeptidase activity"/>
    <property type="evidence" value="ECO:0007669"/>
    <property type="project" value="UniProtKB-EC"/>
</dbReference>
<dbReference type="Proteomes" id="UP001204144">
    <property type="component" value="Unassembled WGS sequence"/>
</dbReference>
<feature type="domain" description="Aminopeptidase N-like N-terminal" evidence="13">
    <location>
        <begin position="32"/>
        <end position="217"/>
    </location>
</feature>
<dbReference type="GO" id="GO:0042277">
    <property type="term" value="F:peptide binding"/>
    <property type="evidence" value="ECO:0007669"/>
    <property type="project" value="TreeGrafter"/>
</dbReference>
<comment type="similarity">
    <text evidence="3">Belongs to the peptidase M1 family.</text>
</comment>
<dbReference type="PRINTS" id="PR00756">
    <property type="entry name" value="ALADIPTASE"/>
</dbReference>
<comment type="caution">
    <text evidence="14">The sequence shown here is derived from an EMBL/GenBank/DDBJ whole genome shotgun (WGS) entry which is preliminary data.</text>
</comment>
<keyword evidence="6" id="KW-0031">Aminopeptidase</keyword>
<evidence type="ECO:0000259" key="12">
    <source>
        <dbReference type="Pfam" id="PF01433"/>
    </source>
</evidence>
<dbReference type="PANTHER" id="PTHR11533">
    <property type="entry name" value="PROTEASE M1 ZINC METALLOPROTEASE"/>
    <property type="match status" value="1"/>
</dbReference>
<dbReference type="GO" id="GO:0070006">
    <property type="term" value="F:metalloaminopeptidase activity"/>
    <property type="evidence" value="ECO:0007669"/>
    <property type="project" value="TreeGrafter"/>
</dbReference>
<dbReference type="EC" id="3.4.11.2" evidence="4"/>
<dbReference type="Pfam" id="PF17900">
    <property type="entry name" value="Peptidase_M1_N"/>
    <property type="match status" value="1"/>
</dbReference>
<dbReference type="PANTHER" id="PTHR11533:SF174">
    <property type="entry name" value="PUROMYCIN-SENSITIVE AMINOPEPTIDASE-RELATED"/>
    <property type="match status" value="1"/>
</dbReference>
<keyword evidence="15" id="KW-1185">Reference proteome</keyword>
<organism evidence="14 15">
    <name type="scientific">Lacihabitans soyangensis</name>
    <dbReference type="NCBI Taxonomy" id="869394"/>
    <lineage>
        <taxon>Bacteria</taxon>
        <taxon>Pseudomonadati</taxon>
        <taxon>Bacteroidota</taxon>
        <taxon>Cytophagia</taxon>
        <taxon>Cytophagales</taxon>
        <taxon>Leadbetterellaceae</taxon>
        <taxon>Lacihabitans</taxon>
    </lineage>
</organism>
<feature type="domain" description="Peptidase M1 membrane alanine aminopeptidase" evidence="12">
    <location>
        <begin position="256"/>
        <end position="461"/>
    </location>
</feature>
<keyword evidence="11" id="KW-0482">Metalloprotease</keyword>
<keyword evidence="10" id="KW-0862">Zinc</keyword>
<dbReference type="SUPFAM" id="SSF55486">
    <property type="entry name" value="Metalloproteases ('zincins'), catalytic domain"/>
    <property type="match status" value="1"/>
</dbReference>
<dbReference type="EMBL" id="RJUF01000002">
    <property type="protein sequence ID" value="MCP9761674.1"/>
    <property type="molecule type" value="Genomic_DNA"/>
</dbReference>
<protein>
    <recommendedName>
        <fullName evidence="5">Aminopeptidase N</fullName>
        <ecNumber evidence="4">3.4.11.2</ecNumber>
    </recommendedName>
</protein>
<dbReference type="RefSeq" id="WP_255035415.1">
    <property type="nucleotide sequence ID" value="NZ_RJUF01000002.1"/>
</dbReference>
<evidence type="ECO:0000256" key="6">
    <source>
        <dbReference type="ARBA" id="ARBA00022438"/>
    </source>
</evidence>
<dbReference type="GO" id="GO:0005737">
    <property type="term" value="C:cytoplasm"/>
    <property type="evidence" value="ECO:0007669"/>
    <property type="project" value="TreeGrafter"/>
</dbReference>
<dbReference type="Gene3D" id="1.10.390.10">
    <property type="entry name" value="Neutral Protease Domain 2"/>
    <property type="match status" value="1"/>
</dbReference>
<keyword evidence="7" id="KW-0645">Protease</keyword>
<evidence type="ECO:0000256" key="2">
    <source>
        <dbReference type="ARBA" id="ARBA00001947"/>
    </source>
</evidence>
<evidence type="ECO:0000256" key="7">
    <source>
        <dbReference type="ARBA" id="ARBA00022670"/>
    </source>
</evidence>
<dbReference type="Gene3D" id="2.60.40.1730">
    <property type="entry name" value="tricorn interacting facor f3 domain"/>
    <property type="match status" value="1"/>
</dbReference>
<dbReference type="GO" id="GO:0005615">
    <property type="term" value="C:extracellular space"/>
    <property type="evidence" value="ECO:0007669"/>
    <property type="project" value="TreeGrafter"/>
</dbReference>
<proteinExistence type="inferred from homology"/>
<evidence type="ECO:0000256" key="11">
    <source>
        <dbReference type="ARBA" id="ARBA00023049"/>
    </source>
</evidence>
<dbReference type="InterPro" id="IPR027268">
    <property type="entry name" value="Peptidase_M4/M1_CTD_sf"/>
</dbReference>
<evidence type="ECO:0000313" key="14">
    <source>
        <dbReference type="EMBL" id="MCP9761674.1"/>
    </source>
</evidence>
<evidence type="ECO:0000256" key="9">
    <source>
        <dbReference type="ARBA" id="ARBA00022801"/>
    </source>
</evidence>
<dbReference type="InterPro" id="IPR011989">
    <property type="entry name" value="ARM-like"/>
</dbReference>
<accession>A0AAE3GYK9</accession>
<dbReference type="SUPFAM" id="SSF48371">
    <property type="entry name" value="ARM repeat"/>
    <property type="match status" value="1"/>
</dbReference>
<comment type="cofactor">
    <cofactor evidence="2">
        <name>Zn(2+)</name>
        <dbReference type="ChEBI" id="CHEBI:29105"/>
    </cofactor>
</comment>
<evidence type="ECO:0000256" key="4">
    <source>
        <dbReference type="ARBA" id="ARBA00012564"/>
    </source>
</evidence>
<name>A0AAE3GYK9_9BACT</name>
<gene>
    <name evidence="14" type="ORF">EGI31_01820</name>
</gene>
<dbReference type="InterPro" id="IPR042097">
    <property type="entry name" value="Aminopeptidase_N-like_N_sf"/>
</dbReference>
<sequence>MKKYVFLALYFTQTLVFGQIQKSQDLAFDLLHTELKIKPIWKNQTLEGTATLTLKPYFYEQEKLVLNAKGFVIGSVQSAQKDLKYKYDSEILEISLPKKYTKNDTLLVSIKYIAQPEKIASQGSDAIVSDKGLYFINPLNDPAGLPRQLWTQGETQANSCWFPTIDTPNQNHTQDVFLTVENNFTTLSNGVLLETKQNSDGTKTDHWQLKSPHAVYLSMIAAGNFKKVVDSTFSRFEVSYYVEPEFEKNALGIFGRTPEMINYFEKILGVNYQWPKYSQIPVRKYVSGAMENTTATVHSKNLLKTGNQLIDGNDDGVIAHELFHHWFGNYVTCESWSHLPLNESFANYSEFLWATHKYGKDEGDLVYINALQDYLYEATQKQVPLIRFEFASREDMFDAHSYQKGGRVLHQLRLEVCDEAFFASLNHYLKSHPFQTAEIEDLRLSFEKITGRDLKWFFDQWFKIPGHPRLKVLQKIENKKLQLSVSQVVDSLNQTVYSLKLPLKIYSGKTSVEKIIEITQQEQNFSFELDGDLKNVLINPDGYFLGTIDHVKTNDELVFQFQNSSTVYARLFALEALTLKPEEGVGENPLQNKVIRDLTVDALKDSFWKIRQTAVQKLFDYDGEDFLKIEKALQNLIKMETKSVVKADAILAMKNFLNPQNDVLFRAALEDSSNLVKGAALEALFTNKVSDAAELATKFSSSFDNSIFASVANYYSENPDPQQYDWFLPRLTRMEGIEVYQYLAIFGSYLSRTDKSVVQKAIPFIFGLASAEPEWFVRISAAQILDMLRDDNPEAEAALKKVIAQEKDQRLINYYDQFKR</sequence>
<evidence type="ECO:0000256" key="3">
    <source>
        <dbReference type="ARBA" id="ARBA00010136"/>
    </source>
</evidence>
<evidence type="ECO:0000256" key="10">
    <source>
        <dbReference type="ARBA" id="ARBA00022833"/>
    </source>
</evidence>
<dbReference type="CDD" id="cd09603">
    <property type="entry name" value="M1_APN_like"/>
    <property type="match status" value="1"/>
</dbReference>
<dbReference type="InterPro" id="IPR014782">
    <property type="entry name" value="Peptidase_M1_dom"/>
</dbReference>
<comment type="catalytic activity">
    <reaction evidence="1">
        <text>Release of an N-terminal amino acid, Xaa-|-Yaa- from a peptide, amide or arylamide. Xaa is preferably Ala, but may be most amino acids including Pro (slow action). When a terminal hydrophobic residue is followed by a prolyl residue, the two may be released as an intact Xaa-Pro dipeptide.</text>
        <dbReference type="EC" id="3.4.11.2"/>
    </reaction>
</comment>
<dbReference type="InterPro" id="IPR001930">
    <property type="entry name" value="Peptidase_M1"/>
</dbReference>
<dbReference type="GO" id="GO:0008270">
    <property type="term" value="F:zinc ion binding"/>
    <property type="evidence" value="ECO:0007669"/>
    <property type="project" value="InterPro"/>
</dbReference>
<keyword evidence="8" id="KW-0479">Metal-binding</keyword>
<dbReference type="Pfam" id="PF01433">
    <property type="entry name" value="Peptidase_M1"/>
    <property type="match status" value="1"/>
</dbReference>
<dbReference type="AlphaFoldDB" id="A0AAE3GYK9"/>
<evidence type="ECO:0000259" key="13">
    <source>
        <dbReference type="Pfam" id="PF17900"/>
    </source>
</evidence>
<dbReference type="InterPro" id="IPR050344">
    <property type="entry name" value="Peptidase_M1_aminopeptidases"/>
</dbReference>
<keyword evidence="9" id="KW-0378">Hydrolase</keyword>
<dbReference type="SUPFAM" id="SSF63737">
    <property type="entry name" value="Leukotriene A4 hydrolase N-terminal domain"/>
    <property type="match status" value="1"/>
</dbReference>
<dbReference type="GO" id="GO:0016020">
    <property type="term" value="C:membrane"/>
    <property type="evidence" value="ECO:0007669"/>
    <property type="project" value="TreeGrafter"/>
</dbReference>
<evidence type="ECO:0000256" key="5">
    <source>
        <dbReference type="ARBA" id="ARBA00015611"/>
    </source>
</evidence>
<evidence type="ECO:0000256" key="1">
    <source>
        <dbReference type="ARBA" id="ARBA00000098"/>
    </source>
</evidence>
<dbReference type="GO" id="GO:0006508">
    <property type="term" value="P:proteolysis"/>
    <property type="evidence" value="ECO:0007669"/>
    <property type="project" value="UniProtKB-KW"/>
</dbReference>
<dbReference type="InterPro" id="IPR045357">
    <property type="entry name" value="Aminopeptidase_N-like_N"/>
</dbReference>
<evidence type="ECO:0000256" key="8">
    <source>
        <dbReference type="ARBA" id="ARBA00022723"/>
    </source>
</evidence>
<dbReference type="Gene3D" id="1.25.10.10">
    <property type="entry name" value="Leucine-rich Repeat Variant"/>
    <property type="match status" value="1"/>
</dbReference>
<reference evidence="14 15" key="1">
    <citation type="submission" date="2018-11" db="EMBL/GenBank/DDBJ databases">
        <title>Novel bacteria species description.</title>
        <authorList>
            <person name="Han J.-H."/>
        </authorList>
    </citation>
    <scope>NUCLEOTIDE SEQUENCE [LARGE SCALE GENOMIC DNA]</scope>
    <source>
        <strain evidence="14 15">KCTC23259</strain>
    </source>
</reference>
<dbReference type="InterPro" id="IPR016024">
    <property type="entry name" value="ARM-type_fold"/>
</dbReference>
<evidence type="ECO:0000313" key="15">
    <source>
        <dbReference type="Proteomes" id="UP001204144"/>
    </source>
</evidence>
<dbReference type="GO" id="GO:0043171">
    <property type="term" value="P:peptide catabolic process"/>
    <property type="evidence" value="ECO:0007669"/>
    <property type="project" value="TreeGrafter"/>
</dbReference>